<keyword evidence="1" id="KW-0472">Membrane</keyword>
<comment type="caution">
    <text evidence="2">The sequence shown here is derived from an EMBL/GenBank/DDBJ whole genome shotgun (WGS) entry which is preliminary data.</text>
</comment>
<organism evidence="2 3">
    <name type="scientific">Caerostris darwini</name>
    <dbReference type="NCBI Taxonomy" id="1538125"/>
    <lineage>
        <taxon>Eukaryota</taxon>
        <taxon>Metazoa</taxon>
        <taxon>Ecdysozoa</taxon>
        <taxon>Arthropoda</taxon>
        <taxon>Chelicerata</taxon>
        <taxon>Arachnida</taxon>
        <taxon>Araneae</taxon>
        <taxon>Araneomorphae</taxon>
        <taxon>Entelegynae</taxon>
        <taxon>Araneoidea</taxon>
        <taxon>Araneidae</taxon>
        <taxon>Caerostris</taxon>
    </lineage>
</organism>
<dbReference type="EMBL" id="BPLQ01011521">
    <property type="protein sequence ID" value="GIY58647.1"/>
    <property type="molecule type" value="Genomic_DNA"/>
</dbReference>
<evidence type="ECO:0000313" key="3">
    <source>
        <dbReference type="Proteomes" id="UP001054837"/>
    </source>
</evidence>
<name>A0AAV4ULN7_9ARAC</name>
<reference evidence="2 3" key="1">
    <citation type="submission" date="2021-06" db="EMBL/GenBank/DDBJ databases">
        <title>Caerostris darwini draft genome.</title>
        <authorList>
            <person name="Kono N."/>
            <person name="Arakawa K."/>
        </authorList>
    </citation>
    <scope>NUCLEOTIDE SEQUENCE [LARGE SCALE GENOMIC DNA]</scope>
</reference>
<protein>
    <submittedName>
        <fullName evidence="2">Uncharacterized protein</fullName>
    </submittedName>
</protein>
<keyword evidence="1" id="KW-0812">Transmembrane</keyword>
<proteinExistence type="predicted"/>
<gene>
    <name evidence="2" type="ORF">CDAR_226341</name>
</gene>
<keyword evidence="3" id="KW-1185">Reference proteome</keyword>
<keyword evidence="1" id="KW-1133">Transmembrane helix</keyword>
<evidence type="ECO:0000313" key="2">
    <source>
        <dbReference type="EMBL" id="GIY58647.1"/>
    </source>
</evidence>
<feature type="transmembrane region" description="Helical" evidence="1">
    <location>
        <begin position="74"/>
        <end position="96"/>
    </location>
</feature>
<dbReference type="Proteomes" id="UP001054837">
    <property type="component" value="Unassembled WGS sequence"/>
</dbReference>
<evidence type="ECO:0000256" key="1">
    <source>
        <dbReference type="SAM" id="Phobius"/>
    </source>
</evidence>
<dbReference type="AlphaFoldDB" id="A0AAV4ULN7"/>
<sequence>MAFENENKDFNGANGFHRFITFNIKFRFSAPVEDESNTDLPAEGEPGWQDKFKSVTSNAKRYFGLFMNKMESDLWLSVGITFVSVFVLCSLTYVLLTSVRFFSRCCRC</sequence>
<accession>A0AAV4ULN7</accession>